<keyword evidence="5" id="KW-0378">Hydrolase</keyword>
<name>A0A061B3H8_RHOTO</name>
<keyword evidence="10" id="KW-0812">Transmembrane</keyword>
<evidence type="ECO:0000256" key="5">
    <source>
        <dbReference type="ARBA" id="ARBA00022801"/>
    </source>
</evidence>
<keyword evidence="3" id="KW-0645">Protease</keyword>
<dbReference type="InterPro" id="IPR000718">
    <property type="entry name" value="Peptidase_M13"/>
</dbReference>
<evidence type="ECO:0000256" key="4">
    <source>
        <dbReference type="ARBA" id="ARBA00022723"/>
    </source>
</evidence>
<gene>
    <name evidence="13" type="ORF">RHTO0S_06e02828g</name>
</gene>
<feature type="coiled-coil region" evidence="8">
    <location>
        <begin position="369"/>
        <end position="412"/>
    </location>
</feature>
<feature type="compositionally biased region" description="Pro residues" evidence="9">
    <location>
        <begin position="113"/>
        <end position="125"/>
    </location>
</feature>
<dbReference type="InterPro" id="IPR008753">
    <property type="entry name" value="Peptidase_M13_N"/>
</dbReference>
<keyword evidence="6" id="KW-0862">Zinc</keyword>
<evidence type="ECO:0000259" key="11">
    <source>
        <dbReference type="Pfam" id="PF01431"/>
    </source>
</evidence>
<dbReference type="InterPro" id="IPR018497">
    <property type="entry name" value="Peptidase_M13_C"/>
</dbReference>
<feature type="region of interest" description="Disordered" evidence="9">
    <location>
        <begin position="289"/>
        <end position="311"/>
    </location>
</feature>
<dbReference type="Gene3D" id="1.10.1380.10">
    <property type="entry name" value="Neutral endopeptidase , domain2"/>
    <property type="match status" value="1"/>
</dbReference>
<feature type="transmembrane region" description="Helical" evidence="10">
    <location>
        <begin position="49"/>
        <end position="73"/>
    </location>
</feature>
<evidence type="ECO:0000256" key="3">
    <source>
        <dbReference type="ARBA" id="ARBA00022670"/>
    </source>
</evidence>
<dbReference type="PANTHER" id="PTHR11733:SF167">
    <property type="entry name" value="FI17812P1-RELATED"/>
    <property type="match status" value="1"/>
</dbReference>
<organism evidence="13">
    <name type="scientific">Rhodotorula toruloides</name>
    <name type="common">Yeast</name>
    <name type="synonym">Rhodosporidium toruloides</name>
    <dbReference type="NCBI Taxonomy" id="5286"/>
    <lineage>
        <taxon>Eukaryota</taxon>
        <taxon>Fungi</taxon>
        <taxon>Dikarya</taxon>
        <taxon>Basidiomycota</taxon>
        <taxon>Pucciniomycotina</taxon>
        <taxon>Microbotryomycetes</taxon>
        <taxon>Sporidiobolales</taxon>
        <taxon>Sporidiobolaceae</taxon>
        <taxon>Rhodotorula</taxon>
    </lineage>
</organism>
<feature type="region of interest" description="Disordered" evidence="9">
    <location>
        <begin position="105"/>
        <end position="125"/>
    </location>
</feature>
<dbReference type="PRINTS" id="PR00786">
    <property type="entry name" value="NEPRILYSIN"/>
</dbReference>
<dbReference type="Gene3D" id="3.40.390.10">
    <property type="entry name" value="Collagenase (Catalytic Domain)"/>
    <property type="match status" value="1"/>
</dbReference>
<evidence type="ECO:0000256" key="1">
    <source>
        <dbReference type="ARBA" id="ARBA00001947"/>
    </source>
</evidence>
<dbReference type="OrthoDB" id="6475849at2759"/>
<accession>A0A061B3H8</accession>
<feature type="compositionally biased region" description="Basic residues" evidence="9">
    <location>
        <begin position="295"/>
        <end position="304"/>
    </location>
</feature>
<dbReference type="PANTHER" id="PTHR11733">
    <property type="entry name" value="ZINC METALLOPROTEASE FAMILY M13 NEPRILYSIN-RELATED"/>
    <property type="match status" value="1"/>
</dbReference>
<feature type="domain" description="Peptidase M13 N-terminal" evidence="12">
    <location>
        <begin position="155"/>
        <end position="600"/>
    </location>
</feature>
<evidence type="ECO:0000256" key="10">
    <source>
        <dbReference type="SAM" id="Phobius"/>
    </source>
</evidence>
<feature type="domain" description="Peptidase M13 C-terminal" evidence="11">
    <location>
        <begin position="662"/>
        <end position="876"/>
    </location>
</feature>
<evidence type="ECO:0000313" key="13">
    <source>
        <dbReference type="EMBL" id="CDR41541.1"/>
    </source>
</evidence>
<comment type="cofactor">
    <cofactor evidence="1">
        <name>Zn(2+)</name>
        <dbReference type="ChEBI" id="CHEBI:29105"/>
    </cofactor>
</comment>
<keyword evidence="7" id="KW-0482">Metalloprotease</keyword>
<evidence type="ECO:0000256" key="2">
    <source>
        <dbReference type="ARBA" id="ARBA00007357"/>
    </source>
</evidence>
<reference evidence="13" key="1">
    <citation type="journal article" date="2014" name="Genome Announc.">
        <title>Draft genome sequence of Rhodosporidium toruloides CECT1137, an oleaginous yeast of biotechnological interest.</title>
        <authorList>
            <person name="Morin N."/>
            <person name="Calcas X."/>
            <person name="Devillers H."/>
            <person name="Durrens P."/>
            <person name="Sherman D.J."/>
            <person name="Nicaud J.-M."/>
            <person name="Neuveglise C."/>
        </authorList>
    </citation>
    <scope>NUCLEOTIDE SEQUENCE</scope>
    <source>
        <strain evidence="13">CECT1137</strain>
    </source>
</reference>
<evidence type="ECO:0000256" key="9">
    <source>
        <dbReference type="SAM" id="MobiDB-lite"/>
    </source>
</evidence>
<feature type="region of interest" description="Disordered" evidence="9">
    <location>
        <begin position="1"/>
        <end position="26"/>
    </location>
</feature>
<dbReference type="CDD" id="cd08662">
    <property type="entry name" value="M13"/>
    <property type="match status" value="1"/>
</dbReference>
<dbReference type="AlphaFoldDB" id="A0A061B3H8"/>
<dbReference type="InterPro" id="IPR042089">
    <property type="entry name" value="Peptidase_M13_dom_2"/>
</dbReference>
<sequence>MSTRDEEQEPLLGSDARPADSDIAQDPSFGARLRTALEHPLRLTGLEKALAILSVVLLLLTATGFGLFAGTAVRFKRWKRDHRHAGPPGRDWPRPTSTVTATATTTVGAPTGTPAPPVPPAPPKNPGKDVPLCLTASCVQSAANLLSGLDTSVDPCDNFFEFANGGWIASHSIPPGKAAIGTFQIIDENNKRIIRDIIERDPNDDKGFDQEADKRNLASLRRFWTSCMDEAAIEKKGSTPLLEVLDTAISFWRGEKPLTASHESLVVERDGREDDLDFLLEINGRSDEVSTESHKNRKGAKKGRKWDPKTKKSRLTNALAFLHSRAIPALFETSSDGDVGRDPKEVVLWLTQSGLGLPSKDYYKDKETLKKYEETVAEVLKEVYTARDEPDMHNLAKDVVALEKEIAKISLDVDQLDEPIPTYNPFNASALQSLFPAISFRDYFAASFPRPKYPDPVIVTSPAFFGNLSDIIDKAAPDQVEAYFVFLTSQALAPLLGSKQPIRKSIDLLRNSLTGISPDSHPPRADTCLALLNENYGFLVGRYFVQKAFPGRSKEYAEEVIKAIIQAFRDRLPGRTWLDKETSKKAEEKVDAIQYKIGYPRSPDTEDPLSLAHYYGPNMPISSSDFFGNVLRSYVADEQRKWVKVGRAKNREEWEMVPAEVNAYFSPPDNQIVFPAGILQKPFFDVSWPEYLVFGSFGAIAGHELTHSLDQAGRQYDKDGRLVDWWSNSTNSRFVERQKCFQRQYANYTIVGPDGKHYPINSKFTGGEDGADSGGIAQSFSAWQSRLASDPHGDKYSNWMLPGFEGWSREQLFFVAFAQGWARKSTPAEDVRRIRIDPHSPTKYRVIGPLSNNAAFAKAFGCPVGSPMNRGDNKRCELW</sequence>
<comment type="similarity">
    <text evidence="2">Belongs to the peptidase M13 family.</text>
</comment>
<keyword evidence="4" id="KW-0479">Metal-binding</keyword>
<dbReference type="InterPro" id="IPR024079">
    <property type="entry name" value="MetalloPept_cat_dom_sf"/>
</dbReference>
<dbReference type="EMBL" id="LK052941">
    <property type="protein sequence ID" value="CDR41541.1"/>
    <property type="molecule type" value="Genomic_DNA"/>
</dbReference>
<dbReference type="GO" id="GO:0004222">
    <property type="term" value="F:metalloendopeptidase activity"/>
    <property type="evidence" value="ECO:0007669"/>
    <property type="project" value="InterPro"/>
</dbReference>
<evidence type="ECO:0000256" key="7">
    <source>
        <dbReference type="ARBA" id="ARBA00023049"/>
    </source>
</evidence>
<dbReference type="Pfam" id="PF01431">
    <property type="entry name" value="Peptidase_M13"/>
    <property type="match status" value="1"/>
</dbReference>
<dbReference type="GO" id="GO:0005886">
    <property type="term" value="C:plasma membrane"/>
    <property type="evidence" value="ECO:0007669"/>
    <property type="project" value="TreeGrafter"/>
</dbReference>
<proteinExistence type="inferred from homology"/>
<keyword evidence="10" id="KW-1133">Transmembrane helix</keyword>
<keyword evidence="8" id="KW-0175">Coiled coil</keyword>
<evidence type="ECO:0000256" key="8">
    <source>
        <dbReference type="SAM" id="Coils"/>
    </source>
</evidence>
<dbReference type="SUPFAM" id="SSF55486">
    <property type="entry name" value="Metalloproteases ('zincins'), catalytic domain"/>
    <property type="match status" value="1"/>
</dbReference>
<keyword evidence="10" id="KW-0472">Membrane</keyword>
<evidence type="ECO:0000256" key="6">
    <source>
        <dbReference type="ARBA" id="ARBA00022833"/>
    </source>
</evidence>
<feature type="region of interest" description="Disordered" evidence="9">
    <location>
        <begin position="80"/>
        <end position="99"/>
    </location>
</feature>
<evidence type="ECO:0000259" key="12">
    <source>
        <dbReference type="Pfam" id="PF05649"/>
    </source>
</evidence>
<dbReference type="GO" id="GO:0046872">
    <property type="term" value="F:metal ion binding"/>
    <property type="evidence" value="ECO:0007669"/>
    <property type="project" value="UniProtKB-KW"/>
</dbReference>
<dbReference type="PROSITE" id="PS51885">
    <property type="entry name" value="NEPRILYSIN"/>
    <property type="match status" value="1"/>
</dbReference>
<dbReference type="Pfam" id="PF05649">
    <property type="entry name" value="Peptidase_M13_N"/>
    <property type="match status" value="1"/>
</dbReference>
<dbReference type="GO" id="GO:0016485">
    <property type="term" value="P:protein processing"/>
    <property type="evidence" value="ECO:0007669"/>
    <property type="project" value="TreeGrafter"/>
</dbReference>
<protein>
    <submittedName>
        <fullName evidence="13">RHTO0S06e02828g1_1</fullName>
    </submittedName>
</protein>